<proteinExistence type="predicted"/>
<evidence type="ECO:0000259" key="4">
    <source>
        <dbReference type="PROSITE" id="PS51379"/>
    </source>
</evidence>
<evidence type="ECO:0000256" key="1">
    <source>
        <dbReference type="ARBA" id="ARBA00022723"/>
    </source>
</evidence>
<keyword evidence="1" id="KW-0479">Metal-binding</keyword>
<dbReference type="InterPro" id="IPR017900">
    <property type="entry name" value="4Fe4S_Fe_S_CS"/>
</dbReference>
<dbReference type="SUPFAM" id="SSF46548">
    <property type="entry name" value="alpha-helical ferredoxin"/>
    <property type="match status" value="1"/>
</dbReference>
<dbReference type="Pfam" id="PF13183">
    <property type="entry name" value="Fer4_8"/>
    <property type="match status" value="1"/>
</dbReference>
<keyword evidence="2" id="KW-0408">Iron</keyword>
<keyword evidence="3" id="KW-0411">Iron-sulfur</keyword>
<dbReference type="EMBL" id="JAPFQI010000007">
    <property type="protein sequence ID" value="MCW8086247.1"/>
    <property type="molecule type" value="Genomic_DNA"/>
</dbReference>
<protein>
    <submittedName>
        <fullName evidence="5">4Fe-4S dicluster domain-containing protein</fullName>
    </submittedName>
</protein>
<evidence type="ECO:0000313" key="6">
    <source>
        <dbReference type="Proteomes" id="UP001526430"/>
    </source>
</evidence>
<dbReference type="PROSITE" id="PS00198">
    <property type="entry name" value="4FE4S_FER_1"/>
    <property type="match status" value="1"/>
</dbReference>
<evidence type="ECO:0000256" key="2">
    <source>
        <dbReference type="ARBA" id="ARBA00023004"/>
    </source>
</evidence>
<keyword evidence="6" id="KW-1185">Reference proteome</keyword>
<accession>A0ABT3NVQ4</accession>
<organism evidence="5 6">
    <name type="scientific">Sabulicella glaciei</name>
    <dbReference type="NCBI Taxonomy" id="2984948"/>
    <lineage>
        <taxon>Bacteria</taxon>
        <taxon>Pseudomonadati</taxon>
        <taxon>Pseudomonadota</taxon>
        <taxon>Alphaproteobacteria</taxon>
        <taxon>Acetobacterales</taxon>
        <taxon>Acetobacteraceae</taxon>
        <taxon>Sabulicella</taxon>
    </lineage>
</organism>
<dbReference type="InterPro" id="IPR009051">
    <property type="entry name" value="Helical_ferredxn"/>
</dbReference>
<feature type="domain" description="4Fe-4S ferredoxin-type" evidence="4">
    <location>
        <begin position="16"/>
        <end position="45"/>
    </location>
</feature>
<dbReference type="InterPro" id="IPR017896">
    <property type="entry name" value="4Fe4S_Fe-S-bd"/>
</dbReference>
<dbReference type="PROSITE" id="PS51379">
    <property type="entry name" value="4FE4S_FER_2"/>
    <property type="match status" value="1"/>
</dbReference>
<sequence>MGPGEPLVSLSALREAETSRITAACLRCGACFAACPMVPFAPGAEGAAGGAVVEGVLDLLNGGPGDEASRGWVAACTRSGSCNAACPEAVNPMLMLRLAKWRANETGALPKRDARDAMARVKAFARLTMTEEEQARWL</sequence>
<evidence type="ECO:0000256" key="3">
    <source>
        <dbReference type="ARBA" id="ARBA00023014"/>
    </source>
</evidence>
<dbReference type="Gene3D" id="1.10.1060.10">
    <property type="entry name" value="Alpha-helical ferredoxin"/>
    <property type="match status" value="1"/>
</dbReference>
<name>A0ABT3NVQ4_9PROT</name>
<evidence type="ECO:0000313" key="5">
    <source>
        <dbReference type="EMBL" id="MCW8086247.1"/>
    </source>
</evidence>
<comment type="caution">
    <text evidence="5">The sequence shown here is derived from an EMBL/GenBank/DDBJ whole genome shotgun (WGS) entry which is preliminary data.</text>
</comment>
<reference evidence="5 6" key="1">
    <citation type="submission" date="2022-10" db="EMBL/GenBank/DDBJ databases">
        <title>Roseococcus glaciei nov., sp. nov., isolated from glacier.</title>
        <authorList>
            <person name="Liu Q."/>
            <person name="Xin Y.-H."/>
        </authorList>
    </citation>
    <scope>NUCLEOTIDE SEQUENCE [LARGE SCALE GENOMIC DNA]</scope>
    <source>
        <strain evidence="5 6">MDT2-1-1</strain>
    </source>
</reference>
<gene>
    <name evidence="5" type="ORF">OF850_11460</name>
</gene>
<dbReference type="Proteomes" id="UP001526430">
    <property type="component" value="Unassembled WGS sequence"/>
</dbReference>